<proteinExistence type="predicted"/>
<keyword evidence="1" id="KW-0732">Signal</keyword>
<name>A0A6B0UCV2_IXORI</name>
<accession>A0A6B0UCV2</accession>
<feature type="signal peptide" evidence="1">
    <location>
        <begin position="1"/>
        <end position="18"/>
    </location>
</feature>
<dbReference type="AlphaFoldDB" id="A0A6B0UCV2"/>
<reference evidence="2" key="1">
    <citation type="submission" date="2019-12" db="EMBL/GenBank/DDBJ databases">
        <title>An insight into the sialome of adult female Ixodes ricinus ticks feeding for 6 days.</title>
        <authorList>
            <person name="Perner J."/>
            <person name="Ribeiro J.M.C."/>
        </authorList>
    </citation>
    <scope>NUCLEOTIDE SEQUENCE</scope>
    <source>
        <strain evidence="2">Semi-engorged</strain>
        <tissue evidence="2">Salivary glands</tissue>
    </source>
</reference>
<evidence type="ECO:0000313" key="2">
    <source>
        <dbReference type="EMBL" id="MXU87037.1"/>
    </source>
</evidence>
<protein>
    <submittedName>
        <fullName evidence="2">Putative secreted protein</fullName>
    </submittedName>
</protein>
<sequence>MASSSTLSFVWVLGSVQSWYCLGGTASFCVRWKSHCSEKLFTWLLTTILDFPYDPVNSSSKIAGVVCSVAPFLVISCRGRCYPVGSGPPYAPRS</sequence>
<dbReference type="EMBL" id="GIFC01004954">
    <property type="protein sequence ID" value="MXU87037.1"/>
    <property type="molecule type" value="Transcribed_RNA"/>
</dbReference>
<evidence type="ECO:0000256" key="1">
    <source>
        <dbReference type="SAM" id="SignalP"/>
    </source>
</evidence>
<feature type="chain" id="PRO_5025403003" evidence="1">
    <location>
        <begin position="19"/>
        <end position="94"/>
    </location>
</feature>
<organism evidence="2">
    <name type="scientific">Ixodes ricinus</name>
    <name type="common">Common tick</name>
    <name type="synonym">Acarus ricinus</name>
    <dbReference type="NCBI Taxonomy" id="34613"/>
    <lineage>
        <taxon>Eukaryota</taxon>
        <taxon>Metazoa</taxon>
        <taxon>Ecdysozoa</taxon>
        <taxon>Arthropoda</taxon>
        <taxon>Chelicerata</taxon>
        <taxon>Arachnida</taxon>
        <taxon>Acari</taxon>
        <taxon>Parasitiformes</taxon>
        <taxon>Ixodida</taxon>
        <taxon>Ixodoidea</taxon>
        <taxon>Ixodidae</taxon>
        <taxon>Ixodinae</taxon>
        <taxon>Ixodes</taxon>
    </lineage>
</organism>